<feature type="compositionally biased region" description="Basic and acidic residues" evidence="2">
    <location>
        <begin position="170"/>
        <end position="182"/>
    </location>
</feature>
<comment type="caution">
    <text evidence="4">The sequence shown here is derived from an EMBL/GenBank/DDBJ whole genome shotgun (WGS) entry which is preliminary data.</text>
</comment>
<sequence length="335" mass="39286">MPARSPSPHYRSERHDRSPSPYSRRERMSHRQRRSPSPSSRERRSYRSRSPPRRHSRSRTSDYDTGEILNGVPRLPSESFFDYRNRVRKESTVTIWEASPDIRRRSLTPDDPITKRRRRSPSITEESDADSEEEERRRRRRKHRSKKKKHHKKRKRHYTSSEDESESESEPEKRDGLTKQDKPVLAVEQEQLDSVPELWVEKEVDLPKDLAPVGPVPLPKDEDLPDERAYGGALLPGEGSAMAAYVQQGKRIPRRGEIGLSGDQIADYERAGFVMSGNRHHRMNAVRLRKENQVISAEEKRLLLQHAQETKMKRENEIISGFREILMDKFKKQDE</sequence>
<feature type="domain" description="NF-kappa-B-activating protein C-terminal" evidence="3">
    <location>
        <begin position="228"/>
        <end position="327"/>
    </location>
</feature>
<gene>
    <name evidence="4" type="ORF">EC973_006151</name>
</gene>
<evidence type="ECO:0000256" key="2">
    <source>
        <dbReference type="SAM" id="MobiDB-lite"/>
    </source>
</evidence>
<evidence type="ECO:0000256" key="1">
    <source>
        <dbReference type="ARBA" id="ARBA00009313"/>
    </source>
</evidence>
<feature type="region of interest" description="Disordered" evidence="2">
    <location>
        <begin position="1"/>
        <end position="190"/>
    </location>
</feature>
<dbReference type="InterPro" id="IPR009269">
    <property type="entry name" value="NKAP_C"/>
</dbReference>
<feature type="compositionally biased region" description="Basic residues" evidence="2">
    <location>
        <begin position="46"/>
        <end position="58"/>
    </location>
</feature>
<dbReference type="AlphaFoldDB" id="A0A8H7EKT0"/>
<feature type="compositionally biased region" description="Basic and acidic residues" evidence="2">
    <location>
        <begin position="100"/>
        <end position="114"/>
    </location>
</feature>
<accession>A0A8H7EKT0</accession>
<dbReference type="GO" id="GO:0010468">
    <property type="term" value="P:regulation of gene expression"/>
    <property type="evidence" value="ECO:0007669"/>
    <property type="project" value="TreeGrafter"/>
</dbReference>
<feature type="compositionally biased region" description="Basic and acidic residues" evidence="2">
    <location>
        <begin position="10"/>
        <end position="26"/>
    </location>
</feature>
<feature type="compositionally biased region" description="Basic residues" evidence="2">
    <location>
        <begin position="137"/>
        <end position="158"/>
    </location>
</feature>
<dbReference type="GO" id="GO:0005634">
    <property type="term" value="C:nucleus"/>
    <property type="evidence" value="ECO:0007669"/>
    <property type="project" value="TreeGrafter"/>
</dbReference>
<name>A0A8H7EKT0_9FUNG</name>
<evidence type="ECO:0000313" key="5">
    <source>
        <dbReference type="Proteomes" id="UP000605846"/>
    </source>
</evidence>
<organism evidence="4 5">
    <name type="scientific">Apophysomyces ossiformis</name>
    <dbReference type="NCBI Taxonomy" id="679940"/>
    <lineage>
        <taxon>Eukaryota</taxon>
        <taxon>Fungi</taxon>
        <taxon>Fungi incertae sedis</taxon>
        <taxon>Mucoromycota</taxon>
        <taxon>Mucoromycotina</taxon>
        <taxon>Mucoromycetes</taxon>
        <taxon>Mucorales</taxon>
        <taxon>Mucorineae</taxon>
        <taxon>Mucoraceae</taxon>
        <taxon>Apophysomyces</taxon>
    </lineage>
</organism>
<evidence type="ECO:0000313" key="4">
    <source>
        <dbReference type="EMBL" id="KAF7720760.1"/>
    </source>
</evidence>
<feature type="compositionally biased region" description="Basic and acidic residues" evidence="2">
    <location>
        <begin position="81"/>
        <end position="91"/>
    </location>
</feature>
<dbReference type="PANTHER" id="PTHR13087">
    <property type="entry name" value="NF-KAPPA B ACTIVATING PROTEIN"/>
    <property type="match status" value="1"/>
</dbReference>
<dbReference type="GO" id="GO:0003682">
    <property type="term" value="F:chromatin binding"/>
    <property type="evidence" value="ECO:0007669"/>
    <property type="project" value="InterPro"/>
</dbReference>
<evidence type="ECO:0000259" key="3">
    <source>
        <dbReference type="Pfam" id="PF06047"/>
    </source>
</evidence>
<protein>
    <recommendedName>
        <fullName evidence="3">NF-kappa-B-activating protein C-terminal domain-containing protein</fullName>
    </recommendedName>
</protein>
<comment type="similarity">
    <text evidence="1">Belongs to the NKAP family.</text>
</comment>
<reference evidence="4" key="1">
    <citation type="submission" date="2020-01" db="EMBL/GenBank/DDBJ databases">
        <title>Genome Sequencing of Three Apophysomyces-Like Fungal Strains Confirms a Novel Fungal Genus in the Mucoromycota with divergent Burkholderia-like Endosymbiotic Bacteria.</title>
        <authorList>
            <person name="Stajich J.E."/>
            <person name="Macias A.M."/>
            <person name="Carter-House D."/>
            <person name="Lovett B."/>
            <person name="Kasson L.R."/>
            <person name="Berry K."/>
            <person name="Grigoriev I."/>
            <person name="Chang Y."/>
            <person name="Spatafora J."/>
            <person name="Kasson M.T."/>
        </authorList>
    </citation>
    <scope>NUCLEOTIDE SEQUENCE</scope>
    <source>
        <strain evidence="4">NRRL A-21654</strain>
    </source>
</reference>
<dbReference type="InterPro" id="IPR040466">
    <property type="entry name" value="NKAP"/>
</dbReference>
<dbReference type="OrthoDB" id="273141at2759"/>
<dbReference type="Proteomes" id="UP000605846">
    <property type="component" value="Unassembled WGS sequence"/>
</dbReference>
<dbReference type="Pfam" id="PF06047">
    <property type="entry name" value="Nkap_C"/>
    <property type="match status" value="1"/>
</dbReference>
<dbReference type="EMBL" id="JABAYA010000373">
    <property type="protein sequence ID" value="KAF7720760.1"/>
    <property type="molecule type" value="Genomic_DNA"/>
</dbReference>
<proteinExistence type="inferred from homology"/>
<keyword evidence="5" id="KW-1185">Reference proteome</keyword>
<dbReference type="PANTHER" id="PTHR13087:SF0">
    <property type="entry name" value="NFKB ACTIVATING PROTEIN LIKE"/>
    <property type="match status" value="1"/>
</dbReference>